<keyword evidence="7" id="KW-0119">Carbohydrate metabolism</keyword>
<evidence type="ECO:0000313" key="21">
    <source>
        <dbReference type="Proteomes" id="UP000186955"/>
    </source>
</evidence>
<evidence type="ECO:0000256" key="15">
    <source>
        <dbReference type="ARBA" id="ARBA00042025"/>
    </source>
</evidence>
<evidence type="ECO:0000256" key="9">
    <source>
        <dbReference type="ARBA" id="ARBA00023316"/>
    </source>
</evidence>
<evidence type="ECO:0000256" key="2">
    <source>
        <dbReference type="ARBA" id="ARBA00005641"/>
    </source>
</evidence>
<dbReference type="EC" id="3.2.1.75" evidence="13"/>
<evidence type="ECO:0000256" key="7">
    <source>
        <dbReference type="ARBA" id="ARBA00023277"/>
    </source>
</evidence>
<dbReference type="Proteomes" id="UP000186955">
    <property type="component" value="Unassembled WGS sequence"/>
</dbReference>
<comment type="caution">
    <text evidence="20">The sequence shown here is derived from an EMBL/GenBank/DDBJ whole genome shotgun (WGS) entry which is preliminary data.</text>
</comment>
<gene>
    <name evidence="20" type="ORF">PENSUB_3602</name>
</gene>
<evidence type="ECO:0000256" key="3">
    <source>
        <dbReference type="ARBA" id="ARBA00022525"/>
    </source>
</evidence>
<dbReference type="GO" id="GO:0004338">
    <property type="term" value="F:glucan exo-1,3-beta-glucosidase activity"/>
    <property type="evidence" value="ECO:0007669"/>
    <property type="project" value="TreeGrafter"/>
</dbReference>
<comment type="catalytic activity">
    <reaction evidence="11">
        <text>Random hydrolysis of (1-&gt;6)-linkages in (1-&gt;6)-beta-D-glucans.</text>
        <dbReference type="EC" id="3.2.1.75"/>
    </reaction>
</comment>
<comment type="subcellular location">
    <subcellularLocation>
        <location evidence="1">Secreted</location>
    </subcellularLocation>
</comment>
<dbReference type="AlphaFoldDB" id="A0A1Q5UE78"/>
<dbReference type="GO" id="GO:0009251">
    <property type="term" value="P:glucan catabolic process"/>
    <property type="evidence" value="ECO:0007669"/>
    <property type="project" value="TreeGrafter"/>
</dbReference>
<dbReference type="Pfam" id="PF00150">
    <property type="entry name" value="Cellulase"/>
    <property type="match status" value="1"/>
</dbReference>
<keyword evidence="5 17" id="KW-0378">Hydrolase</keyword>
<evidence type="ECO:0000256" key="8">
    <source>
        <dbReference type="ARBA" id="ARBA00023295"/>
    </source>
</evidence>
<proteinExistence type="inferred from homology"/>
<dbReference type="FunFam" id="3.20.20.80:FF:000269">
    <property type="entry name" value="Probable glucan endo-1,6-beta-glucosidase B"/>
    <property type="match status" value="1"/>
</dbReference>
<dbReference type="Gene3D" id="3.20.20.80">
    <property type="entry name" value="Glycosidases"/>
    <property type="match status" value="1"/>
</dbReference>
<evidence type="ECO:0000256" key="14">
    <source>
        <dbReference type="ARBA" id="ARBA00041472"/>
    </source>
</evidence>
<dbReference type="GO" id="GO:0046557">
    <property type="term" value="F:glucan endo-1,6-beta-glucosidase activity"/>
    <property type="evidence" value="ECO:0007669"/>
    <property type="project" value="UniProtKB-EC"/>
</dbReference>
<protein>
    <recommendedName>
        <fullName evidence="13">glucan endo-1,6-beta-glucosidase</fullName>
        <ecNumber evidence="13">3.2.1.75</ecNumber>
    </recommendedName>
    <alternativeName>
        <fullName evidence="15">Beta-1,6-glucanase B</fullName>
    </alternativeName>
    <alternativeName>
        <fullName evidence="14">Endo-1,6-beta-D-glucanase B</fullName>
    </alternativeName>
    <alternativeName>
        <fullName evidence="16">Endo-1,6-beta-glucanase B</fullName>
    </alternativeName>
</protein>
<dbReference type="GO" id="GO:0009986">
    <property type="term" value="C:cell surface"/>
    <property type="evidence" value="ECO:0007669"/>
    <property type="project" value="TreeGrafter"/>
</dbReference>
<feature type="chain" id="PRO_5012637737" description="glucan endo-1,6-beta-glucosidase" evidence="18">
    <location>
        <begin position="20"/>
        <end position="419"/>
    </location>
</feature>
<evidence type="ECO:0000313" key="20">
    <source>
        <dbReference type="EMBL" id="OKP10782.1"/>
    </source>
</evidence>
<evidence type="ECO:0000256" key="17">
    <source>
        <dbReference type="RuleBase" id="RU361153"/>
    </source>
</evidence>
<keyword evidence="4 18" id="KW-0732">Signal</keyword>
<evidence type="ECO:0000256" key="4">
    <source>
        <dbReference type="ARBA" id="ARBA00022729"/>
    </source>
</evidence>
<evidence type="ECO:0000256" key="10">
    <source>
        <dbReference type="ARBA" id="ARBA00023326"/>
    </source>
</evidence>
<dbReference type="PANTHER" id="PTHR31297">
    <property type="entry name" value="GLUCAN ENDO-1,6-BETA-GLUCOSIDASE B"/>
    <property type="match status" value="1"/>
</dbReference>
<evidence type="ECO:0000256" key="6">
    <source>
        <dbReference type="ARBA" id="ARBA00023180"/>
    </source>
</evidence>
<keyword evidence="6" id="KW-0325">Glycoprotein</keyword>
<name>A0A1Q5UE78_9EURO</name>
<dbReference type="SUPFAM" id="SSF51445">
    <property type="entry name" value="(Trans)glycosidases"/>
    <property type="match status" value="1"/>
</dbReference>
<dbReference type="EMBL" id="MNBE01000310">
    <property type="protein sequence ID" value="OKP10782.1"/>
    <property type="molecule type" value="Genomic_DNA"/>
</dbReference>
<evidence type="ECO:0000259" key="19">
    <source>
        <dbReference type="Pfam" id="PF00150"/>
    </source>
</evidence>
<dbReference type="InterPro" id="IPR017853">
    <property type="entry name" value="GH"/>
</dbReference>
<accession>A0A1Q5UE78</accession>
<keyword evidence="8 17" id="KW-0326">Glycosidase</keyword>
<comment type="similarity">
    <text evidence="2 17">Belongs to the glycosyl hydrolase 5 (cellulase A) family.</text>
</comment>
<evidence type="ECO:0000256" key="11">
    <source>
        <dbReference type="ARBA" id="ARBA00036633"/>
    </source>
</evidence>
<dbReference type="GO" id="GO:0005576">
    <property type="term" value="C:extracellular region"/>
    <property type="evidence" value="ECO:0007669"/>
    <property type="project" value="UniProtKB-SubCell"/>
</dbReference>
<organism evidence="20 21">
    <name type="scientific">Penicillium subrubescens</name>
    <dbReference type="NCBI Taxonomy" id="1316194"/>
    <lineage>
        <taxon>Eukaryota</taxon>
        <taxon>Fungi</taxon>
        <taxon>Dikarya</taxon>
        <taxon>Ascomycota</taxon>
        <taxon>Pezizomycotina</taxon>
        <taxon>Eurotiomycetes</taxon>
        <taxon>Eurotiomycetidae</taxon>
        <taxon>Eurotiales</taxon>
        <taxon>Aspergillaceae</taxon>
        <taxon>Penicillium</taxon>
    </lineage>
</organism>
<evidence type="ECO:0000256" key="16">
    <source>
        <dbReference type="ARBA" id="ARBA00043257"/>
    </source>
</evidence>
<comment type="function">
    <text evidence="12">Beta-glucanases participate in the metabolism of beta-glucan, the main structural component of the cell wall. Acts on lutean, pustulan and 1,6-oligo-beta-D-glucosides.</text>
</comment>
<reference evidence="20 21" key="1">
    <citation type="submission" date="2016-10" db="EMBL/GenBank/DDBJ databases">
        <title>Genome sequence of the ascomycete fungus Penicillium subrubescens.</title>
        <authorList>
            <person name="De Vries R.P."/>
            <person name="Peng M."/>
            <person name="Dilokpimol A."/>
            <person name="Hilden K."/>
            <person name="Makela M.R."/>
            <person name="Grigoriev I."/>
            <person name="Riley R."/>
            <person name="Granchi Z."/>
        </authorList>
    </citation>
    <scope>NUCLEOTIDE SEQUENCE [LARGE SCALE GENOMIC DNA]</scope>
    <source>
        <strain evidence="20 21">CBS 132785</strain>
    </source>
</reference>
<dbReference type="STRING" id="1316194.A0A1Q5UE78"/>
<feature type="signal peptide" evidence="18">
    <location>
        <begin position="1"/>
        <end position="19"/>
    </location>
</feature>
<evidence type="ECO:0000256" key="12">
    <source>
        <dbReference type="ARBA" id="ARBA00037628"/>
    </source>
</evidence>
<keyword evidence="10" id="KW-0624">Polysaccharide degradation</keyword>
<keyword evidence="9" id="KW-0961">Cell wall biogenesis/degradation</keyword>
<dbReference type="InterPro" id="IPR001547">
    <property type="entry name" value="Glyco_hydro_5"/>
</dbReference>
<keyword evidence="21" id="KW-1185">Reference proteome</keyword>
<sequence>MGVFSQIVALGALSTLVAAWLPKTNKEITSSDGTNLFTTSNGKIRGVNLGSQFIFEPWIGESAWNDMGCGGQASEFDCVSALGQDAANGAFQKHWGSWITQDDIAEMISYGLNTIRVPVGYWLREDLVYSDSEHFPQGGLDYVKKVCGWASDAGMYIIMDLHGAPGAQTPKNAFTGQMASEAGFYVDYQYERALKFLEWMTGLVHTVNEFRNVGMLEVVNEPVQDNDKATSMRQNYYPKAFERIRANETSAGINKNDYLHIQMMDKLWGSGDPNQYLNDLYYAAYDDHRYLKWDTSVDVSHDSYIGDSCNDNRDSDAPTIVGEWSLAVPDDVQSTSDWDPSSNTDFYKKWFAAQVHSYEKQQGWVFWTWKSQLNDYRWSYQGESALVGGVGKRVTTNMTLDAVKSGVIPKDLNSLESVC</sequence>
<dbReference type="PANTHER" id="PTHR31297:SF39">
    <property type="entry name" value="GLUCAN ENDO-1,6-BETA-GLUCOSIDASE B"/>
    <property type="match status" value="1"/>
</dbReference>
<evidence type="ECO:0000256" key="18">
    <source>
        <dbReference type="SAM" id="SignalP"/>
    </source>
</evidence>
<feature type="domain" description="Glycoside hydrolase family 5" evidence="19">
    <location>
        <begin position="85"/>
        <end position="371"/>
    </location>
</feature>
<dbReference type="GO" id="GO:0071555">
    <property type="term" value="P:cell wall organization"/>
    <property type="evidence" value="ECO:0007669"/>
    <property type="project" value="UniProtKB-KW"/>
</dbReference>
<evidence type="ECO:0000256" key="5">
    <source>
        <dbReference type="ARBA" id="ARBA00022801"/>
    </source>
</evidence>
<evidence type="ECO:0000256" key="13">
    <source>
        <dbReference type="ARBA" id="ARBA00038935"/>
    </source>
</evidence>
<evidence type="ECO:0000256" key="1">
    <source>
        <dbReference type="ARBA" id="ARBA00004613"/>
    </source>
</evidence>
<keyword evidence="3" id="KW-0964">Secreted</keyword>
<dbReference type="InterPro" id="IPR050386">
    <property type="entry name" value="Glycosyl_hydrolase_5"/>
</dbReference>